<dbReference type="AlphaFoldDB" id="A0A1D7QHK8"/>
<dbReference type="OrthoDB" id="652866at2"/>
<proteinExistence type="predicted"/>
<protein>
    <submittedName>
        <fullName evidence="3">Uncharacterized protein</fullName>
    </submittedName>
</protein>
<evidence type="ECO:0000256" key="2">
    <source>
        <dbReference type="SAM" id="SignalP"/>
    </source>
</evidence>
<dbReference type="Proteomes" id="UP000094313">
    <property type="component" value="Chromosome"/>
</dbReference>
<evidence type="ECO:0000313" key="3">
    <source>
        <dbReference type="EMBL" id="AOM78079.1"/>
    </source>
</evidence>
<accession>A0A1D7QHK8</accession>
<dbReference type="EMBL" id="CP017141">
    <property type="protein sequence ID" value="AOM78079.1"/>
    <property type="molecule type" value="Genomic_DNA"/>
</dbReference>
<feature type="coiled-coil region" evidence="1">
    <location>
        <begin position="18"/>
        <end position="45"/>
    </location>
</feature>
<dbReference type="RefSeq" id="WP_069379750.1">
    <property type="nucleotide sequence ID" value="NZ_CP017141.1"/>
</dbReference>
<organism evidence="3 4">
    <name type="scientific">Pedobacter steynii</name>
    <dbReference type="NCBI Taxonomy" id="430522"/>
    <lineage>
        <taxon>Bacteria</taxon>
        <taxon>Pseudomonadati</taxon>
        <taxon>Bacteroidota</taxon>
        <taxon>Sphingobacteriia</taxon>
        <taxon>Sphingobacteriales</taxon>
        <taxon>Sphingobacteriaceae</taxon>
        <taxon>Pedobacter</taxon>
    </lineage>
</organism>
<sequence length="172" mass="19545">MKRLIIIVLICSFKTLSIAQTVQNCDQLKKELLKTQDENKYLKNSLKINEPIKEITSDKINFKLIKVEGNSKTQTITMTVVLKTSAANWYIMSSVNSIIDIDGNEYKLKSYTVGASDFRSINLNTDVPIKCTYTFGGVLPAVKIIKLFNFEYTHSAGEPYSAEFRDLTVDWK</sequence>
<dbReference type="KEGG" id="psty:BFS30_13365"/>
<keyword evidence="4" id="KW-1185">Reference proteome</keyword>
<evidence type="ECO:0000256" key="1">
    <source>
        <dbReference type="SAM" id="Coils"/>
    </source>
</evidence>
<keyword evidence="2" id="KW-0732">Signal</keyword>
<keyword evidence="1" id="KW-0175">Coiled coil</keyword>
<feature type="chain" id="PRO_5009098594" evidence="2">
    <location>
        <begin position="20"/>
        <end position="172"/>
    </location>
</feature>
<feature type="signal peptide" evidence="2">
    <location>
        <begin position="1"/>
        <end position="19"/>
    </location>
</feature>
<evidence type="ECO:0000313" key="4">
    <source>
        <dbReference type="Proteomes" id="UP000094313"/>
    </source>
</evidence>
<gene>
    <name evidence="3" type="ORF">BFS30_13365</name>
</gene>
<name>A0A1D7QHK8_9SPHI</name>
<reference evidence="3 4" key="1">
    <citation type="submission" date="2016-08" db="EMBL/GenBank/DDBJ databases">
        <authorList>
            <person name="Seilhamer J.J."/>
        </authorList>
    </citation>
    <scope>NUCLEOTIDE SEQUENCE [LARGE SCALE GENOMIC DNA]</scope>
    <source>
        <strain evidence="3 4">DX4</strain>
    </source>
</reference>